<keyword evidence="1" id="KW-0808">Transferase</keyword>
<dbReference type="InterPro" id="IPR040548">
    <property type="entry name" value="BepA_ID"/>
</dbReference>
<evidence type="ECO:0000256" key="1">
    <source>
        <dbReference type="ARBA" id="ARBA00022679"/>
    </source>
</evidence>
<dbReference type="InterPro" id="IPR012340">
    <property type="entry name" value="NA-bd_OB-fold"/>
</dbReference>
<organism evidence="9 10">
    <name type="scientific">Bartonella bilalgolemii</name>
    <dbReference type="NCBI Taxonomy" id="2942911"/>
    <lineage>
        <taxon>Bacteria</taxon>
        <taxon>Pseudomonadati</taxon>
        <taxon>Pseudomonadota</taxon>
        <taxon>Alphaproteobacteria</taxon>
        <taxon>Hyphomicrobiales</taxon>
        <taxon>Bartonellaceae</taxon>
        <taxon>Bartonella</taxon>
    </lineage>
</organism>
<dbReference type="SUPFAM" id="SSF140931">
    <property type="entry name" value="Fic-like"/>
    <property type="match status" value="1"/>
</dbReference>
<dbReference type="InterPro" id="IPR036597">
    <property type="entry name" value="Fido-like_dom_sf"/>
</dbReference>
<keyword evidence="2" id="KW-0548">Nucleotidyltransferase</keyword>
<evidence type="ECO:0000256" key="6">
    <source>
        <dbReference type="ARBA" id="ARBA00047939"/>
    </source>
</evidence>
<name>A0ABT0PAF1_9HYPH</name>
<dbReference type="PANTHER" id="PTHR39560">
    <property type="entry name" value="PROTEIN ADENYLYLTRANSFERASE FIC-RELATED"/>
    <property type="match status" value="1"/>
</dbReference>
<dbReference type="Gene3D" id="2.40.50.140">
    <property type="entry name" value="Nucleic acid-binding proteins"/>
    <property type="match status" value="1"/>
</dbReference>
<comment type="caution">
    <text evidence="9">The sequence shown here is derived from an EMBL/GenBank/DDBJ whole genome shotgun (WGS) entry which is preliminary data.</text>
</comment>
<dbReference type="EMBL" id="JAMCOF010000016">
    <property type="protein sequence ID" value="MCL6230319.1"/>
    <property type="molecule type" value="Genomic_DNA"/>
</dbReference>
<evidence type="ECO:0000313" key="9">
    <source>
        <dbReference type="EMBL" id="MCL6230319.1"/>
    </source>
</evidence>
<dbReference type="NCBIfam" id="NF033856">
    <property type="entry name" value="T4SS_effec_BID"/>
    <property type="match status" value="1"/>
</dbReference>
<dbReference type="InterPro" id="IPR003812">
    <property type="entry name" value="Fido"/>
</dbReference>
<keyword evidence="3" id="KW-0547">Nucleotide-binding</keyword>
<evidence type="ECO:0000256" key="5">
    <source>
        <dbReference type="ARBA" id="ARBA00034531"/>
    </source>
</evidence>
<comment type="catalytic activity">
    <reaction evidence="6">
        <text>L-threonyl-[protein] + ATP = 3-O-(5'-adenylyl)-L-threonyl-[protein] + diphosphate</text>
        <dbReference type="Rhea" id="RHEA:54292"/>
        <dbReference type="Rhea" id="RHEA-COMP:11060"/>
        <dbReference type="Rhea" id="RHEA-COMP:13847"/>
        <dbReference type="ChEBI" id="CHEBI:30013"/>
        <dbReference type="ChEBI" id="CHEBI:30616"/>
        <dbReference type="ChEBI" id="CHEBI:33019"/>
        <dbReference type="ChEBI" id="CHEBI:138113"/>
        <dbReference type="EC" id="2.7.7.108"/>
    </reaction>
</comment>
<protein>
    <recommendedName>
        <fullName evidence="5">protein adenylyltransferase</fullName>
        <ecNumber evidence="5">2.7.7.108</ecNumber>
    </recommendedName>
</protein>
<dbReference type="EC" id="2.7.7.108" evidence="5"/>
<evidence type="ECO:0000259" key="8">
    <source>
        <dbReference type="PROSITE" id="PS51459"/>
    </source>
</evidence>
<dbReference type="PROSITE" id="PS51459">
    <property type="entry name" value="FIDO"/>
    <property type="match status" value="1"/>
</dbReference>
<dbReference type="RefSeq" id="WP_249677912.1">
    <property type="nucleotide sequence ID" value="NZ_JAMCOF010000016.1"/>
</dbReference>
<dbReference type="PANTHER" id="PTHR39560:SF1">
    <property type="entry name" value="PROTEIN ADENYLYLTRANSFERASE FIC-RELATED"/>
    <property type="match status" value="1"/>
</dbReference>
<evidence type="ECO:0000256" key="2">
    <source>
        <dbReference type="ARBA" id="ARBA00022695"/>
    </source>
</evidence>
<feature type="domain" description="Fido" evidence="8">
    <location>
        <begin position="74"/>
        <end position="230"/>
    </location>
</feature>
<evidence type="ECO:0000256" key="7">
    <source>
        <dbReference type="ARBA" id="ARBA00048696"/>
    </source>
</evidence>
<keyword evidence="4" id="KW-0067">ATP-binding</keyword>
<evidence type="ECO:0000256" key="4">
    <source>
        <dbReference type="ARBA" id="ARBA00022840"/>
    </source>
</evidence>
<accession>A0ABT0PAF1</accession>
<evidence type="ECO:0000256" key="3">
    <source>
        <dbReference type="ARBA" id="ARBA00022741"/>
    </source>
</evidence>
<gene>
    <name evidence="9" type="ORF">M4Z11_06940</name>
</gene>
<dbReference type="Proteomes" id="UP001523003">
    <property type="component" value="Unassembled WGS sequence"/>
</dbReference>
<dbReference type="Gene3D" id="1.10.3290.10">
    <property type="entry name" value="Fido-like domain"/>
    <property type="match status" value="1"/>
</dbReference>
<evidence type="ECO:0000313" key="10">
    <source>
        <dbReference type="Proteomes" id="UP001523003"/>
    </source>
</evidence>
<dbReference type="Pfam" id="PF02661">
    <property type="entry name" value="Fic"/>
    <property type="match status" value="1"/>
</dbReference>
<dbReference type="Pfam" id="PF18543">
    <property type="entry name" value="ID"/>
    <property type="match status" value="1"/>
</dbReference>
<comment type="catalytic activity">
    <reaction evidence="7">
        <text>L-tyrosyl-[protein] + ATP = O-(5'-adenylyl)-L-tyrosyl-[protein] + diphosphate</text>
        <dbReference type="Rhea" id="RHEA:54288"/>
        <dbReference type="Rhea" id="RHEA-COMP:10136"/>
        <dbReference type="Rhea" id="RHEA-COMP:13846"/>
        <dbReference type="ChEBI" id="CHEBI:30616"/>
        <dbReference type="ChEBI" id="CHEBI:33019"/>
        <dbReference type="ChEBI" id="CHEBI:46858"/>
        <dbReference type="ChEBI" id="CHEBI:83624"/>
        <dbReference type="EC" id="2.7.7.108"/>
    </reaction>
</comment>
<sequence length="561" mass="64883">MKKTNLKSLQKAFRPLTKKTKSLNLFSCDYTYPDNNTLINKYGIKDSQSLDKKCARDSEKAAVYLRQETLPENFDSSYLKYLHKRLFANTFEWAGCTRDLTFKFENGITANISKMQVPNSDAFFKDSKKVSKSLHKFDQVLSEKNNLQDLSRKEFVDEAVKLFSFLNYIHPFRDGNGRAQQMFFEKLAEGAGHKLDFSVVTKKRMIHACNNTIPAKGNVNYEAMQHLFEDISNPEKTRILKGYLCSMSKHERKFLNDQIIITPREDIDYTGIYKNSNADSIIIETLDLYIVCCKDYFTPEQLKALKFGDKITFKIPKNKNLNQILIPAEKLTSLTLEEMFKKVKESAVLKEDRKEIKHLSKIVYGSSKVLNQSIDMINQEQGVSEKIAQQILKHPQSISKLAGFKIWFIKSPKRIIAERKLSLLSRKIKDYGYGVGLVKNMIIRNHEVEQKRLAQEIKLPSEAVQNILNMSQSERQKTLNGEDCVKIQKELFDFLLKIESRLSIDENKALKIGDYKKIAQSINISEHKAKTLIKTVSETKKVYRQLQQFKVNKLRQMAMAV</sequence>
<keyword evidence="10" id="KW-1185">Reference proteome</keyword>
<proteinExistence type="predicted"/>
<reference evidence="9 10" key="1">
    <citation type="submission" date="2022-05" db="EMBL/GenBank/DDBJ databases">
        <title>Description of the Bartonella bilalgolemii sp. nov. Isolated from Apodemus uralensis (Pallas 1811).</title>
        <authorList>
            <person name="Zgheib R."/>
            <person name="Celebi B."/>
        </authorList>
    </citation>
    <scope>NUCLEOTIDE SEQUENCE [LARGE SCALE GENOMIC DNA]</scope>
    <source>
        <strain evidence="9 10">G70</strain>
    </source>
</reference>